<dbReference type="AlphaFoldDB" id="A0ABD3DND1"/>
<sequence>MSPKRTRNNPNRKGSIALVDCVFPEEIMLCILTRLPVKSILRFKSVCKPWAEVFSTREFMKMHQVQYSSETKNQSFIIHNSAEYMSLFEIESDETKPTILEYPHPKTRNMEIVGCCNGLICLGRPHLGPGNIVLWNPAMKLFKFVRVSENENFTDTETVSLGFGYDAERDDYKVVRIVCFQEKEEEDNVGVSIDVYSVNTDSWITIKPDFKFVVFLPQSIAFVNGNPYWVAEVENGDGFMSCRFLVCFDVRRMVLKAFPMNNRNLDPSYEHVTFIDWKGSLASLVYTRDSDTRVESLYVLVFDEDDQIWRKVHTFGPIVVDEALVWECSKNEKMLCFKYGRLLMFDPVNGRVKVYENEQPLLLNRPHLYTEGLTCIKGMESEPEKEENYFLEGPSNN</sequence>
<dbReference type="NCBIfam" id="TIGR01640">
    <property type="entry name" value="F_box_assoc_1"/>
    <property type="match status" value="1"/>
</dbReference>
<organism evidence="2 3">
    <name type="scientific">Castilleja foliolosa</name>
    <dbReference type="NCBI Taxonomy" id="1961234"/>
    <lineage>
        <taxon>Eukaryota</taxon>
        <taxon>Viridiplantae</taxon>
        <taxon>Streptophyta</taxon>
        <taxon>Embryophyta</taxon>
        <taxon>Tracheophyta</taxon>
        <taxon>Spermatophyta</taxon>
        <taxon>Magnoliopsida</taxon>
        <taxon>eudicotyledons</taxon>
        <taxon>Gunneridae</taxon>
        <taxon>Pentapetalae</taxon>
        <taxon>asterids</taxon>
        <taxon>lamiids</taxon>
        <taxon>Lamiales</taxon>
        <taxon>Orobanchaceae</taxon>
        <taxon>Pedicularideae</taxon>
        <taxon>Castillejinae</taxon>
        <taxon>Castilleja</taxon>
    </lineage>
</organism>
<evidence type="ECO:0000259" key="1">
    <source>
        <dbReference type="SMART" id="SM00256"/>
    </source>
</evidence>
<dbReference type="InterPro" id="IPR050796">
    <property type="entry name" value="SCF_F-box_component"/>
</dbReference>
<dbReference type="InterPro" id="IPR006527">
    <property type="entry name" value="F-box-assoc_dom_typ1"/>
</dbReference>
<dbReference type="Pfam" id="PF00646">
    <property type="entry name" value="F-box"/>
    <property type="match status" value="1"/>
</dbReference>
<evidence type="ECO:0000313" key="3">
    <source>
        <dbReference type="Proteomes" id="UP001632038"/>
    </source>
</evidence>
<comment type="caution">
    <text evidence="2">The sequence shown here is derived from an EMBL/GenBank/DDBJ whole genome shotgun (WGS) entry which is preliminary data.</text>
</comment>
<reference evidence="3" key="1">
    <citation type="journal article" date="2024" name="IScience">
        <title>Strigolactones Initiate the Formation of Haustorium-like Structures in Castilleja.</title>
        <authorList>
            <person name="Buerger M."/>
            <person name="Peterson D."/>
            <person name="Chory J."/>
        </authorList>
    </citation>
    <scope>NUCLEOTIDE SEQUENCE [LARGE SCALE GENOMIC DNA]</scope>
</reference>
<dbReference type="CDD" id="cd22157">
    <property type="entry name" value="F-box_AtFBW1-like"/>
    <property type="match status" value="1"/>
</dbReference>
<keyword evidence="3" id="KW-1185">Reference proteome</keyword>
<dbReference type="Proteomes" id="UP001632038">
    <property type="component" value="Unassembled WGS sequence"/>
</dbReference>
<dbReference type="Pfam" id="PF07734">
    <property type="entry name" value="FBA_1"/>
    <property type="match status" value="1"/>
</dbReference>
<accession>A0ABD3DND1</accession>
<dbReference type="SUPFAM" id="SSF81383">
    <property type="entry name" value="F-box domain"/>
    <property type="match status" value="1"/>
</dbReference>
<protein>
    <recommendedName>
        <fullName evidence="1">F-box domain-containing protein</fullName>
    </recommendedName>
</protein>
<dbReference type="PANTHER" id="PTHR31672">
    <property type="entry name" value="BNACNNG10540D PROTEIN"/>
    <property type="match status" value="1"/>
</dbReference>
<dbReference type="PANTHER" id="PTHR31672:SF13">
    <property type="entry name" value="F-BOX PROTEIN CPR30-LIKE"/>
    <property type="match status" value="1"/>
</dbReference>
<dbReference type="EMBL" id="JAVIJP010000016">
    <property type="protein sequence ID" value="KAL3642371.1"/>
    <property type="molecule type" value="Genomic_DNA"/>
</dbReference>
<gene>
    <name evidence="2" type="ORF">CASFOL_013186</name>
</gene>
<dbReference type="SMART" id="SM00256">
    <property type="entry name" value="FBOX"/>
    <property type="match status" value="1"/>
</dbReference>
<dbReference type="InterPro" id="IPR001810">
    <property type="entry name" value="F-box_dom"/>
</dbReference>
<dbReference type="InterPro" id="IPR036047">
    <property type="entry name" value="F-box-like_dom_sf"/>
</dbReference>
<evidence type="ECO:0000313" key="2">
    <source>
        <dbReference type="EMBL" id="KAL3642371.1"/>
    </source>
</evidence>
<dbReference type="InterPro" id="IPR017451">
    <property type="entry name" value="F-box-assoc_interact_dom"/>
</dbReference>
<proteinExistence type="predicted"/>
<dbReference type="Gene3D" id="1.20.1280.50">
    <property type="match status" value="1"/>
</dbReference>
<name>A0ABD3DND1_9LAMI</name>
<feature type="domain" description="F-box" evidence="1">
    <location>
        <begin position="23"/>
        <end position="63"/>
    </location>
</feature>